<feature type="transmembrane region" description="Helical" evidence="1">
    <location>
        <begin position="157"/>
        <end position="178"/>
    </location>
</feature>
<feature type="transmembrane region" description="Helical" evidence="1">
    <location>
        <begin position="28"/>
        <end position="51"/>
    </location>
</feature>
<accession>A0A6A9QJ57</accession>
<gene>
    <name evidence="2" type="ORF">GC250_06105</name>
</gene>
<dbReference type="Proteomes" id="UP000470772">
    <property type="component" value="Unassembled WGS sequence"/>
</dbReference>
<name>A0A6A9QJ57_SULME</name>
<dbReference type="InterPro" id="IPR009321">
    <property type="entry name" value="DUF973"/>
</dbReference>
<keyword evidence="1" id="KW-1133">Transmembrane helix</keyword>
<keyword evidence="1" id="KW-0472">Membrane</keyword>
<proteinExistence type="predicted"/>
<feature type="transmembrane region" description="Helical" evidence="1">
    <location>
        <begin position="117"/>
        <end position="145"/>
    </location>
</feature>
<dbReference type="Pfam" id="PF06157">
    <property type="entry name" value="DUF973"/>
    <property type="match status" value="1"/>
</dbReference>
<keyword evidence="1" id="KW-0812">Transmembrane</keyword>
<protein>
    <submittedName>
        <fullName evidence="2">DUF973 family protein</fullName>
    </submittedName>
</protein>
<sequence>MDFEMKKGLNNLKTGSLLSGVGLLLFEILSRLFVFLGFVGIALGFVGLYYLLNGFGSMNRVGLRTSGRTGVYLITAGLVILLISSILILVFLGRLILSGVVPSPLSLRALRGEIGVLAGFGFLSLISLILLLVGGILTGIAFYNLGNRINNDVIRVGGIFVAIPFLEFIGYFLTWLGINENVITSFNSYNNYQQYQPNYVQNQVGFVPYQIGVGTINSMGQAFFTLFSQAPIQIREAHLMDGSIIISTSTSIIPLQLSPGNNNVSIIFTAFQGNPGRTYMIRLFFMNGSFAEVAVKFI</sequence>
<reference evidence="2 3" key="1">
    <citation type="submission" date="2019-10" db="EMBL/GenBank/DDBJ databases">
        <title>Sequencing and Assembly of Multiple Reported Metal-Biooxidizing Members of the Extremely Thermoacidophilic Archaeal Family Sulfolobaceae.</title>
        <authorList>
            <person name="Counts J.A."/>
            <person name="Kelly R.M."/>
        </authorList>
    </citation>
    <scope>NUCLEOTIDE SEQUENCE [LARGE SCALE GENOMIC DNA]</scope>
    <source>
        <strain evidence="2 3">DSM 6482</strain>
    </source>
</reference>
<keyword evidence="3" id="KW-1185">Reference proteome</keyword>
<feature type="transmembrane region" description="Helical" evidence="1">
    <location>
        <begin position="71"/>
        <end position="97"/>
    </location>
</feature>
<organism evidence="2 3">
    <name type="scientific">Sulfuracidifex metallicus DSM 6482 = JCM 9184</name>
    <dbReference type="NCBI Taxonomy" id="523847"/>
    <lineage>
        <taxon>Archaea</taxon>
        <taxon>Thermoproteota</taxon>
        <taxon>Thermoprotei</taxon>
        <taxon>Sulfolobales</taxon>
        <taxon>Sulfolobaceae</taxon>
        <taxon>Sulfuracidifex</taxon>
    </lineage>
</organism>
<dbReference type="RefSeq" id="WP_156016578.1">
    <property type="nucleotide sequence ID" value="NZ_WGGD01000005.1"/>
</dbReference>
<dbReference type="EMBL" id="WGGD01000005">
    <property type="protein sequence ID" value="MUN29016.1"/>
    <property type="molecule type" value="Genomic_DNA"/>
</dbReference>
<dbReference type="AlphaFoldDB" id="A0A6A9QJ57"/>
<comment type="caution">
    <text evidence="2">The sequence shown here is derived from an EMBL/GenBank/DDBJ whole genome shotgun (WGS) entry which is preliminary data.</text>
</comment>
<evidence type="ECO:0000313" key="2">
    <source>
        <dbReference type="EMBL" id="MUN29016.1"/>
    </source>
</evidence>
<evidence type="ECO:0000256" key="1">
    <source>
        <dbReference type="SAM" id="Phobius"/>
    </source>
</evidence>
<evidence type="ECO:0000313" key="3">
    <source>
        <dbReference type="Proteomes" id="UP000470772"/>
    </source>
</evidence>